<evidence type="ECO:0000313" key="1">
    <source>
        <dbReference type="EMBL" id="GMH63322.1"/>
    </source>
</evidence>
<keyword evidence="2" id="KW-1185">Reference proteome</keyword>
<gene>
    <name evidence="1" type="ORF">TrLO_g6128</name>
</gene>
<dbReference type="EMBL" id="BRXW01000527">
    <property type="protein sequence ID" value="GMH63322.1"/>
    <property type="molecule type" value="Genomic_DNA"/>
</dbReference>
<dbReference type="AlphaFoldDB" id="A0A9W7A5K9"/>
<dbReference type="Proteomes" id="UP001165122">
    <property type="component" value="Unassembled WGS sequence"/>
</dbReference>
<accession>A0A9W7A5K9</accession>
<name>A0A9W7A5K9_9STRA</name>
<protein>
    <submittedName>
        <fullName evidence="1">Uncharacterized protein</fullName>
    </submittedName>
</protein>
<comment type="caution">
    <text evidence="1">The sequence shown here is derived from an EMBL/GenBank/DDBJ whole genome shotgun (WGS) entry which is preliminary data.</text>
</comment>
<organism evidence="1 2">
    <name type="scientific">Triparma laevis f. longispina</name>
    <dbReference type="NCBI Taxonomy" id="1714387"/>
    <lineage>
        <taxon>Eukaryota</taxon>
        <taxon>Sar</taxon>
        <taxon>Stramenopiles</taxon>
        <taxon>Ochrophyta</taxon>
        <taxon>Bolidophyceae</taxon>
        <taxon>Parmales</taxon>
        <taxon>Triparmaceae</taxon>
        <taxon>Triparma</taxon>
    </lineage>
</organism>
<reference evidence="2" key="1">
    <citation type="journal article" date="2023" name="Commun. Biol.">
        <title>Genome analysis of Parmales, the sister group of diatoms, reveals the evolutionary specialization of diatoms from phago-mixotrophs to photoautotrophs.</title>
        <authorList>
            <person name="Ban H."/>
            <person name="Sato S."/>
            <person name="Yoshikawa S."/>
            <person name="Yamada K."/>
            <person name="Nakamura Y."/>
            <person name="Ichinomiya M."/>
            <person name="Sato N."/>
            <person name="Blanc-Mathieu R."/>
            <person name="Endo H."/>
            <person name="Kuwata A."/>
            <person name="Ogata H."/>
        </authorList>
    </citation>
    <scope>NUCLEOTIDE SEQUENCE [LARGE SCALE GENOMIC DNA]</scope>
    <source>
        <strain evidence="2">NIES 3700</strain>
    </source>
</reference>
<proteinExistence type="predicted"/>
<sequence>MGVKYGKRDRKAELLRLVYDNYDTEAYQDAIYTLLIEETREVFAELSGEEIATLKFDTFLQKFSSSVGGNISEDVQAKRDVTEELSKLLYQSRPPAVGIIATIPSSVWLEILPFLTVPSVQALLACSKQSTYFFFSFLQPVVFSLT</sequence>
<evidence type="ECO:0000313" key="2">
    <source>
        <dbReference type="Proteomes" id="UP001165122"/>
    </source>
</evidence>